<dbReference type="Proteomes" id="UP000694930">
    <property type="component" value="Chromosome 2"/>
</dbReference>
<evidence type="ECO:0000259" key="1">
    <source>
        <dbReference type="Pfam" id="PF10551"/>
    </source>
</evidence>
<dbReference type="InterPro" id="IPR018289">
    <property type="entry name" value="MULE_transposase_dom"/>
</dbReference>
<keyword evidence="2" id="KW-1185">Reference proteome</keyword>
<dbReference type="Pfam" id="PF10551">
    <property type="entry name" value="MULE"/>
    <property type="match status" value="1"/>
</dbReference>
<reference evidence="3" key="2">
    <citation type="submission" date="2025-08" db="UniProtKB">
        <authorList>
            <consortium name="RefSeq"/>
        </authorList>
    </citation>
    <scope>IDENTIFICATION</scope>
</reference>
<organism evidence="2 3">
    <name type="scientific">Solanum pennellii</name>
    <name type="common">Tomato</name>
    <name type="synonym">Lycopersicon pennellii</name>
    <dbReference type="NCBI Taxonomy" id="28526"/>
    <lineage>
        <taxon>Eukaryota</taxon>
        <taxon>Viridiplantae</taxon>
        <taxon>Streptophyta</taxon>
        <taxon>Embryophyta</taxon>
        <taxon>Tracheophyta</taxon>
        <taxon>Spermatophyta</taxon>
        <taxon>Magnoliopsida</taxon>
        <taxon>eudicotyledons</taxon>
        <taxon>Gunneridae</taxon>
        <taxon>Pentapetalae</taxon>
        <taxon>asterids</taxon>
        <taxon>lamiids</taxon>
        <taxon>Solanales</taxon>
        <taxon>Solanaceae</taxon>
        <taxon>Solanoideae</taxon>
        <taxon>Solaneae</taxon>
        <taxon>Solanum</taxon>
        <taxon>Solanum subgen. Lycopersicon</taxon>
    </lineage>
</organism>
<reference evidence="2" key="1">
    <citation type="journal article" date="2014" name="Nat. Genet.">
        <title>The genome of the stress-tolerant wild tomato species Solanum pennellii.</title>
        <authorList>
            <person name="Bolger A."/>
            <person name="Scossa F."/>
            <person name="Bolger M.E."/>
            <person name="Lanz C."/>
            <person name="Maumus F."/>
            <person name="Tohge T."/>
            <person name="Quesneville H."/>
            <person name="Alseekh S."/>
            <person name="Sorensen I."/>
            <person name="Lichtenstein G."/>
            <person name="Fich E.A."/>
            <person name="Conte M."/>
            <person name="Keller H."/>
            <person name="Schneeberger K."/>
            <person name="Schwacke R."/>
            <person name="Ofner I."/>
            <person name="Vrebalov J."/>
            <person name="Xu Y."/>
            <person name="Osorio S."/>
            <person name="Aflitos S.A."/>
            <person name="Schijlen E."/>
            <person name="Jimenez-Gomez J.M."/>
            <person name="Ryngajllo M."/>
            <person name="Kimura S."/>
            <person name="Kumar R."/>
            <person name="Koenig D."/>
            <person name="Headland L.R."/>
            <person name="Maloof J.N."/>
            <person name="Sinha N."/>
            <person name="van Ham R.C."/>
            <person name="Lankhorst R.K."/>
            <person name="Mao L."/>
            <person name="Vogel A."/>
            <person name="Arsova B."/>
            <person name="Panstruga R."/>
            <person name="Fei Z."/>
            <person name="Rose J.K."/>
            <person name="Zamir D."/>
            <person name="Carrari F."/>
            <person name="Giovannoni J.J."/>
            <person name="Weigel D."/>
            <person name="Usadel B."/>
            <person name="Fernie A.R."/>
        </authorList>
    </citation>
    <scope>NUCLEOTIDE SEQUENCE [LARGE SCALE GENOMIC DNA]</scope>
    <source>
        <strain evidence="2">cv. LA0716</strain>
    </source>
</reference>
<sequence>MNLEFVKGVDLPRRKKSKKVKFDPDCVVAIFELGMVFESAENFRKADADYSCEYKTSIDKDSGCFVVKNYYPVHVCPQSIKNKLCTYKFVAEKLKDEITCQPYIRLWKIQELVRKKFGLYVGRTVCHRAKKRIIKEFLGDWKMEFSRLCDYADMIKHTNPGTSCWVRTDRESQPGKTLFVYFYVCFDALKRGWLEGCIKIIGFDGCFLKGSCKGELLVAVGRNGNQQMFPIAWVVVDTETKHSWSFFLKYLIEGLNLGTGHGLTVMSDLQKGLVPALYELLPDSEQRRCARHIWYNCINYGVVKKEGNSSGDELSQVLK</sequence>
<proteinExistence type="predicted"/>
<accession>A0ABM1G1P2</accession>
<gene>
    <name evidence="3" type="primary">LOC107009914</name>
</gene>
<protein>
    <submittedName>
        <fullName evidence="3">Uncharacterized protein LOC107009914</fullName>
    </submittedName>
</protein>
<dbReference type="GeneID" id="107009914"/>
<dbReference type="RefSeq" id="XP_015064701.1">
    <property type="nucleotide sequence ID" value="XM_015209215.1"/>
</dbReference>
<evidence type="ECO:0000313" key="2">
    <source>
        <dbReference type="Proteomes" id="UP000694930"/>
    </source>
</evidence>
<dbReference type="PANTHER" id="PTHR31973">
    <property type="entry name" value="POLYPROTEIN, PUTATIVE-RELATED"/>
    <property type="match status" value="1"/>
</dbReference>
<dbReference type="PANTHER" id="PTHR31973:SF197">
    <property type="entry name" value="SWIM-TYPE DOMAIN-CONTAINING PROTEIN"/>
    <property type="match status" value="1"/>
</dbReference>
<name>A0ABM1G1P2_SOLPN</name>
<evidence type="ECO:0000313" key="3">
    <source>
        <dbReference type="RefSeq" id="XP_015064701.1"/>
    </source>
</evidence>
<feature type="domain" description="MULE transposase" evidence="1">
    <location>
        <begin position="201"/>
        <end position="294"/>
    </location>
</feature>